<gene>
    <name evidence="3" type="ORF">PR048_012069</name>
</gene>
<keyword evidence="2" id="KW-1133">Transmembrane helix</keyword>
<keyword evidence="4" id="KW-1185">Reference proteome</keyword>
<evidence type="ECO:0000313" key="4">
    <source>
        <dbReference type="Proteomes" id="UP001159363"/>
    </source>
</evidence>
<dbReference type="Gene3D" id="1.20.1250.20">
    <property type="entry name" value="MFS general substrate transporter like domains"/>
    <property type="match status" value="1"/>
</dbReference>
<dbReference type="PANTHER" id="PTHR11388:SF142">
    <property type="entry name" value="SOLUTE CARRIER ORGANIC ANION TRANSPORTER FAMILY MEMBER 5A1"/>
    <property type="match status" value="1"/>
</dbReference>
<dbReference type="SUPFAM" id="SSF103473">
    <property type="entry name" value="MFS general substrate transporter"/>
    <property type="match status" value="1"/>
</dbReference>
<evidence type="ECO:0000256" key="2">
    <source>
        <dbReference type="SAM" id="Phobius"/>
    </source>
</evidence>
<reference evidence="3 4" key="1">
    <citation type="submission" date="2023-02" db="EMBL/GenBank/DDBJ databases">
        <title>LHISI_Scaffold_Assembly.</title>
        <authorList>
            <person name="Stuart O.P."/>
            <person name="Cleave R."/>
            <person name="Magrath M.J.L."/>
            <person name="Mikheyev A.S."/>
        </authorList>
    </citation>
    <scope>NUCLEOTIDE SEQUENCE [LARGE SCALE GENOMIC DNA]</scope>
    <source>
        <strain evidence="3">Daus_M_001</strain>
        <tissue evidence="3">Leg muscle</tissue>
    </source>
</reference>
<feature type="transmembrane region" description="Helical" evidence="2">
    <location>
        <begin position="92"/>
        <end position="116"/>
    </location>
</feature>
<organism evidence="3 4">
    <name type="scientific">Dryococelus australis</name>
    <dbReference type="NCBI Taxonomy" id="614101"/>
    <lineage>
        <taxon>Eukaryota</taxon>
        <taxon>Metazoa</taxon>
        <taxon>Ecdysozoa</taxon>
        <taxon>Arthropoda</taxon>
        <taxon>Hexapoda</taxon>
        <taxon>Insecta</taxon>
        <taxon>Pterygota</taxon>
        <taxon>Neoptera</taxon>
        <taxon>Polyneoptera</taxon>
        <taxon>Phasmatodea</taxon>
        <taxon>Verophasmatodea</taxon>
        <taxon>Anareolatae</taxon>
        <taxon>Phasmatidae</taxon>
        <taxon>Eurycanthinae</taxon>
        <taxon>Dryococelus</taxon>
    </lineage>
</organism>
<keyword evidence="2" id="KW-0812">Transmembrane</keyword>
<keyword evidence="2" id="KW-0472">Membrane</keyword>
<dbReference type="InterPro" id="IPR036259">
    <property type="entry name" value="MFS_trans_sf"/>
</dbReference>
<proteinExistence type="predicted"/>
<keyword evidence="1" id="KW-1015">Disulfide bond</keyword>
<dbReference type="Proteomes" id="UP001159363">
    <property type="component" value="Chromosome X"/>
</dbReference>
<dbReference type="PANTHER" id="PTHR11388">
    <property type="entry name" value="ORGANIC ANION TRANSPORTER"/>
    <property type="match status" value="1"/>
</dbReference>
<dbReference type="Pfam" id="PF03137">
    <property type="entry name" value="OATP"/>
    <property type="match status" value="1"/>
</dbReference>
<name>A0ABQ9HPL3_9NEOP</name>
<evidence type="ECO:0000313" key="3">
    <source>
        <dbReference type="EMBL" id="KAJ8885863.1"/>
    </source>
</evidence>
<feature type="transmembrane region" description="Helical" evidence="2">
    <location>
        <begin position="50"/>
        <end position="72"/>
    </location>
</feature>
<evidence type="ECO:0000256" key="1">
    <source>
        <dbReference type="ARBA" id="ARBA00023157"/>
    </source>
</evidence>
<dbReference type="EMBL" id="JARBHB010000004">
    <property type="protein sequence ID" value="KAJ8885863.1"/>
    <property type="molecule type" value="Genomic_DNA"/>
</dbReference>
<accession>A0ABQ9HPL3</accession>
<protein>
    <submittedName>
        <fullName evidence="3">Uncharacterized protein</fullName>
    </submittedName>
</protein>
<dbReference type="InterPro" id="IPR004156">
    <property type="entry name" value="OATP"/>
</dbReference>
<comment type="caution">
    <text evidence="3">The sequence shown here is derived from an EMBL/GenBank/DDBJ whole genome shotgun (WGS) entry which is preliminary data.</text>
</comment>
<sequence length="182" mass="20120">MHTTKLVQPTHNKGRRIRRPVRDKRAVDILAAMVVNLHDSTRRIASDPKLIQSTVWVFVLLISVLVLLQQALSSGYINSVITTIEKRFEIPSSLSGLIASSYEIGNVFTVIFVSYLGSQRHIPVWIGVGVVSWPTSPFAQTARKTCCCCAEEAGIINHKSLELALKGVLYSGEPGMFSLVRE</sequence>